<dbReference type="EMBL" id="JAUTXU010000322">
    <property type="protein sequence ID" value="KAK3686395.1"/>
    <property type="molecule type" value="Genomic_DNA"/>
</dbReference>
<protein>
    <submittedName>
        <fullName evidence="1">Uncharacterized protein</fullName>
    </submittedName>
</protein>
<evidence type="ECO:0000313" key="1">
    <source>
        <dbReference type="EMBL" id="KAK3686395.1"/>
    </source>
</evidence>
<organism evidence="1 2">
    <name type="scientific">Vermiconidia calcicola</name>
    <dbReference type="NCBI Taxonomy" id="1690605"/>
    <lineage>
        <taxon>Eukaryota</taxon>
        <taxon>Fungi</taxon>
        <taxon>Dikarya</taxon>
        <taxon>Ascomycota</taxon>
        <taxon>Pezizomycotina</taxon>
        <taxon>Dothideomycetes</taxon>
        <taxon>Dothideomycetidae</taxon>
        <taxon>Mycosphaerellales</taxon>
        <taxon>Extremaceae</taxon>
        <taxon>Vermiconidia</taxon>
    </lineage>
</organism>
<reference evidence="1" key="1">
    <citation type="submission" date="2023-07" db="EMBL/GenBank/DDBJ databases">
        <title>Black Yeasts Isolated from many extreme environments.</title>
        <authorList>
            <person name="Coleine C."/>
            <person name="Stajich J.E."/>
            <person name="Selbmann L."/>
        </authorList>
    </citation>
    <scope>NUCLEOTIDE SEQUENCE</scope>
    <source>
        <strain evidence="1">CCFEE 5714</strain>
    </source>
</reference>
<dbReference type="Proteomes" id="UP001281147">
    <property type="component" value="Unassembled WGS sequence"/>
</dbReference>
<comment type="caution">
    <text evidence="1">The sequence shown here is derived from an EMBL/GenBank/DDBJ whole genome shotgun (WGS) entry which is preliminary data.</text>
</comment>
<accession>A0ACC3MES4</accession>
<sequence>MPCSCGHKYLAGAGDSIPPNEGNELGEGTATAHIIAQETSPLSSPARAAEGEVGPFTKAANLGLPQLKSPPQTPGSGRHTTTQDASADTSLSPLLRDAASSPVKQKRTETEELSDLSPASNTDVTPSLTQPETEGAIQETLSTISSAPGSGLPNVSVSDHLAQSLTPVQPDVRIPIDQLPNFKKKTGFTPAKPSPLKGGGPSSKKRTRVEVEHNDNDNTNVAKCPAFDKPPPTAPRRQSMGRRAFDCYRPYR</sequence>
<name>A0ACC3MES4_9PEZI</name>
<keyword evidence="2" id="KW-1185">Reference proteome</keyword>
<proteinExistence type="predicted"/>
<gene>
    <name evidence="1" type="ORF">LTR37_019868</name>
</gene>
<evidence type="ECO:0000313" key="2">
    <source>
        <dbReference type="Proteomes" id="UP001281147"/>
    </source>
</evidence>